<accession>A0A9Q0H2T6</accession>
<proteinExistence type="predicted"/>
<reference evidence="2" key="1">
    <citation type="journal article" date="2023" name="Plant J.">
        <title>The genome of the king protea, Protea cynaroides.</title>
        <authorList>
            <person name="Chang J."/>
            <person name="Duong T.A."/>
            <person name="Schoeman C."/>
            <person name="Ma X."/>
            <person name="Roodt D."/>
            <person name="Barker N."/>
            <person name="Li Z."/>
            <person name="Van de Peer Y."/>
            <person name="Mizrachi E."/>
        </authorList>
    </citation>
    <scope>NUCLEOTIDE SEQUENCE</scope>
    <source>
        <tissue evidence="2">Young leaves</tissue>
    </source>
</reference>
<evidence type="ECO:0000256" key="1">
    <source>
        <dbReference type="SAM" id="MobiDB-lite"/>
    </source>
</evidence>
<comment type="caution">
    <text evidence="2">The sequence shown here is derived from an EMBL/GenBank/DDBJ whole genome shotgun (WGS) entry which is preliminary data.</text>
</comment>
<protein>
    <submittedName>
        <fullName evidence="2">Uncharacterized protein</fullName>
    </submittedName>
</protein>
<feature type="compositionally biased region" description="Basic and acidic residues" evidence="1">
    <location>
        <begin position="142"/>
        <end position="155"/>
    </location>
</feature>
<dbReference type="EMBL" id="JAMYWD010000010">
    <property type="protein sequence ID" value="KAJ4958185.1"/>
    <property type="molecule type" value="Genomic_DNA"/>
</dbReference>
<feature type="region of interest" description="Disordered" evidence="1">
    <location>
        <begin position="127"/>
        <end position="217"/>
    </location>
</feature>
<evidence type="ECO:0000313" key="2">
    <source>
        <dbReference type="EMBL" id="KAJ4958185.1"/>
    </source>
</evidence>
<keyword evidence="3" id="KW-1185">Reference proteome</keyword>
<evidence type="ECO:0000313" key="3">
    <source>
        <dbReference type="Proteomes" id="UP001141806"/>
    </source>
</evidence>
<name>A0A9Q0H2T6_9MAGN</name>
<organism evidence="2 3">
    <name type="scientific">Protea cynaroides</name>
    <dbReference type="NCBI Taxonomy" id="273540"/>
    <lineage>
        <taxon>Eukaryota</taxon>
        <taxon>Viridiplantae</taxon>
        <taxon>Streptophyta</taxon>
        <taxon>Embryophyta</taxon>
        <taxon>Tracheophyta</taxon>
        <taxon>Spermatophyta</taxon>
        <taxon>Magnoliopsida</taxon>
        <taxon>Proteales</taxon>
        <taxon>Proteaceae</taxon>
        <taxon>Protea</taxon>
    </lineage>
</organism>
<sequence length="217" mass="24202">MAWNPFRAFGTEVTRHNLELRSSTMDAIQALEYLVLAPSRRLSCSQRRKMVVGGLQIKLEAETKNLFFILSVKKSKSKREGTFDYVFLRTRILASNKENQRPRCRENDMDSGETLVQRVPHVQGAWVDVSNDDESVSDDGANPEKDGEDHSRTEQSQHMVDGQVSMDALNGTSVPGVPGLESDTEVSPMRVQMANPDVPLEPAEVRSTMETPSSPIP</sequence>
<dbReference type="AlphaFoldDB" id="A0A9Q0H2T6"/>
<feature type="compositionally biased region" description="Polar residues" evidence="1">
    <location>
        <begin position="208"/>
        <end position="217"/>
    </location>
</feature>
<dbReference type="Proteomes" id="UP001141806">
    <property type="component" value="Unassembled WGS sequence"/>
</dbReference>
<gene>
    <name evidence="2" type="ORF">NE237_025296</name>
</gene>